<dbReference type="FunFam" id="3.30.1370.100:FF:000001">
    <property type="entry name" value="Mismatch repair endonuclease pms1, putative"/>
    <property type="match status" value="1"/>
</dbReference>
<dbReference type="InterPro" id="IPR042121">
    <property type="entry name" value="MutL_C_regsub"/>
</dbReference>
<name>A0A067MRZ9_BOTB1</name>
<dbReference type="InterPro" id="IPR038973">
    <property type="entry name" value="MutL/Mlh/Pms-like"/>
</dbReference>
<feature type="compositionally biased region" description="Basic and acidic residues" evidence="4">
    <location>
        <begin position="714"/>
        <end position="728"/>
    </location>
</feature>
<dbReference type="Proteomes" id="UP000027195">
    <property type="component" value="Unassembled WGS sequence"/>
</dbReference>
<keyword evidence="2" id="KW-0227">DNA damage</keyword>
<dbReference type="InterPro" id="IPR014762">
    <property type="entry name" value="DNA_mismatch_repair_CS"/>
</dbReference>
<evidence type="ECO:0000256" key="4">
    <source>
        <dbReference type="SAM" id="MobiDB-lite"/>
    </source>
</evidence>
<dbReference type="InterPro" id="IPR002099">
    <property type="entry name" value="MutL/Mlh/PMS"/>
</dbReference>
<dbReference type="PANTHER" id="PTHR10073:SF52">
    <property type="entry name" value="MISMATCH REPAIR ENDONUCLEASE PMS2"/>
    <property type="match status" value="1"/>
</dbReference>
<dbReference type="AlphaFoldDB" id="A0A067MRZ9"/>
<feature type="compositionally biased region" description="Polar residues" evidence="4">
    <location>
        <begin position="466"/>
        <end position="475"/>
    </location>
</feature>
<dbReference type="HOGENOM" id="CLU_004131_0_0_1"/>
<dbReference type="SUPFAM" id="SSF54211">
    <property type="entry name" value="Ribosomal protein S5 domain 2-like"/>
    <property type="match status" value="1"/>
</dbReference>
<reference evidence="8" key="1">
    <citation type="journal article" date="2014" name="Proc. Natl. Acad. Sci. U.S.A.">
        <title>Extensive sampling of basidiomycete genomes demonstrates inadequacy of the white-rot/brown-rot paradigm for wood decay fungi.</title>
        <authorList>
            <person name="Riley R."/>
            <person name="Salamov A.A."/>
            <person name="Brown D.W."/>
            <person name="Nagy L.G."/>
            <person name="Floudas D."/>
            <person name="Held B.W."/>
            <person name="Levasseur A."/>
            <person name="Lombard V."/>
            <person name="Morin E."/>
            <person name="Otillar R."/>
            <person name="Lindquist E.A."/>
            <person name="Sun H."/>
            <person name="LaButti K.M."/>
            <person name="Schmutz J."/>
            <person name="Jabbour D."/>
            <person name="Luo H."/>
            <person name="Baker S.E."/>
            <person name="Pisabarro A.G."/>
            <person name="Walton J.D."/>
            <person name="Blanchette R.A."/>
            <person name="Henrissat B."/>
            <person name="Martin F."/>
            <person name="Cullen D."/>
            <person name="Hibbett D.S."/>
            <person name="Grigoriev I.V."/>
        </authorList>
    </citation>
    <scope>NUCLEOTIDE SEQUENCE [LARGE SCALE GENOMIC DNA]</scope>
    <source>
        <strain evidence="8">FD-172 SS1</strain>
    </source>
</reference>
<dbReference type="EMBL" id="KL198021">
    <property type="protein sequence ID" value="KDQ18354.1"/>
    <property type="molecule type" value="Genomic_DNA"/>
</dbReference>
<feature type="region of interest" description="Disordered" evidence="4">
    <location>
        <begin position="1036"/>
        <end position="1071"/>
    </location>
</feature>
<dbReference type="Pfam" id="PF08676">
    <property type="entry name" value="MutL_C"/>
    <property type="match status" value="1"/>
</dbReference>
<organism evidence="7 8">
    <name type="scientific">Botryobasidium botryosum (strain FD-172 SS1)</name>
    <dbReference type="NCBI Taxonomy" id="930990"/>
    <lineage>
        <taxon>Eukaryota</taxon>
        <taxon>Fungi</taxon>
        <taxon>Dikarya</taxon>
        <taxon>Basidiomycota</taxon>
        <taxon>Agaricomycotina</taxon>
        <taxon>Agaricomycetes</taxon>
        <taxon>Cantharellales</taxon>
        <taxon>Botryobasidiaceae</taxon>
        <taxon>Botryobasidium</taxon>
    </lineage>
</organism>
<dbReference type="Pfam" id="PF13589">
    <property type="entry name" value="HATPase_c_3"/>
    <property type="match status" value="1"/>
</dbReference>
<dbReference type="SMART" id="SM01340">
    <property type="entry name" value="DNA_mis_repair"/>
    <property type="match status" value="1"/>
</dbReference>
<gene>
    <name evidence="7" type="ORF">BOTBODRAFT_127226</name>
</gene>
<dbReference type="InterPro" id="IPR014790">
    <property type="entry name" value="MutL_C"/>
</dbReference>
<dbReference type="Gene3D" id="3.30.565.10">
    <property type="entry name" value="Histidine kinase-like ATPase, C-terminal domain"/>
    <property type="match status" value="1"/>
</dbReference>
<dbReference type="CDD" id="cd03484">
    <property type="entry name" value="MutL_Trans_hPMS_2_like"/>
    <property type="match status" value="1"/>
</dbReference>
<feature type="compositionally biased region" description="Basic and acidic residues" evidence="4">
    <location>
        <begin position="673"/>
        <end position="685"/>
    </location>
</feature>
<accession>A0A067MRZ9</accession>
<dbReference type="InterPro" id="IPR042120">
    <property type="entry name" value="MutL_C_dimsub"/>
</dbReference>
<dbReference type="Gene3D" id="3.30.1370.100">
    <property type="entry name" value="MutL, C-terminal domain, regulatory subdomain"/>
    <property type="match status" value="1"/>
</dbReference>
<dbReference type="FunCoup" id="A0A067MRZ9">
    <property type="interactions" value="406"/>
</dbReference>
<feature type="compositionally biased region" description="Basic and acidic residues" evidence="4">
    <location>
        <begin position="486"/>
        <end position="497"/>
    </location>
</feature>
<dbReference type="GO" id="GO:0140664">
    <property type="term" value="F:ATP-dependent DNA damage sensor activity"/>
    <property type="evidence" value="ECO:0007669"/>
    <property type="project" value="InterPro"/>
</dbReference>
<dbReference type="InParanoid" id="A0A067MRZ9"/>
<dbReference type="InterPro" id="IPR013507">
    <property type="entry name" value="DNA_mismatch_S5_2-like"/>
</dbReference>
<evidence type="ECO:0000259" key="5">
    <source>
        <dbReference type="SMART" id="SM00853"/>
    </source>
</evidence>
<evidence type="ECO:0000256" key="3">
    <source>
        <dbReference type="ARBA" id="ARBA00070941"/>
    </source>
</evidence>
<dbReference type="GO" id="GO:0005524">
    <property type="term" value="F:ATP binding"/>
    <property type="evidence" value="ECO:0007669"/>
    <property type="project" value="InterPro"/>
</dbReference>
<protein>
    <recommendedName>
        <fullName evidence="3">DNA mismatch repair protein PMS1</fullName>
    </recommendedName>
</protein>
<comment type="similarity">
    <text evidence="1">Belongs to the DNA mismatch repair MutL/HexB family.</text>
</comment>
<dbReference type="GO" id="GO:0000710">
    <property type="term" value="P:meiotic mismatch repair"/>
    <property type="evidence" value="ECO:0007669"/>
    <property type="project" value="UniProtKB-ARBA"/>
</dbReference>
<feature type="compositionally biased region" description="Low complexity" evidence="4">
    <location>
        <begin position="538"/>
        <end position="547"/>
    </location>
</feature>
<dbReference type="GO" id="GO:0030983">
    <property type="term" value="F:mismatched DNA binding"/>
    <property type="evidence" value="ECO:0007669"/>
    <property type="project" value="InterPro"/>
</dbReference>
<dbReference type="InterPro" id="IPR037198">
    <property type="entry name" value="MutL_C_sf"/>
</dbReference>
<dbReference type="InterPro" id="IPR020568">
    <property type="entry name" value="Ribosomal_Su5_D2-typ_SF"/>
</dbReference>
<dbReference type="InterPro" id="IPR036890">
    <property type="entry name" value="HATPase_C_sf"/>
</dbReference>
<evidence type="ECO:0000313" key="7">
    <source>
        <dbReference type="EMBL" id="KDQ18354.1"/>
    </source>
</evidence>
<dbReference type="CDD" id="cd16926">
    <property type="entry name" value="HATPase_MutL-MLH-PMS-like"/>
    <property type="match status" value="1"/>
</dbReference>
<dbReference type="PANTHER" id="PTHR10073">
    <property type="entry name" value="DNA MISMATCH REPAIR PROTEIN MLH, PMS, MUTL"/>
    <property type="match status" value="1"/>
</dbReference>
<dbReference type="SUPFAM" id="SSF118116">
    <property type="entry name" value="DNA mismatch repair protein MutL"/>
    <property type="match status" value="1"/>
</dbReference>
<dbReference type="FunFam" id="3.30.565.10:FF:000014">
    <property type="entry name" value="Mismatch repair endonuclease pms1, putative"/>
    <property type="match status" value="1"/>
</dbReference>
<evidence type="ECO:0000259" key="6">
    <source>
        <dbReference type="SMART" id="SM01340"/>
    </source>
</evidence>
<feature type="region of interest" description="Disordered" evidence="4">
    <location>
        <begin position="624"/>
        <end position="732"/>
    </location>
</feature>
<feature type="compositionally biased region" description="Low complexity" evidence="4">
    <location>
        <begin position="1048"/>
        <end position="1071"/>
    </location>
</feature>
<dbReference type="NCBIfam" id="TIGR00585">
    <property type="entry name" value="mutl"/>
    <property type="match status" value="1"/>
</dbReference>
<evidence type="ECO:0000256" key="2">
    <source>
        <dbReference type="ARBA" id="ARBA00022763"/>
    </source>
</evidence>
<feature type="compositionally biased region" description="Pro residues" evidence="4">
    <location>
        <begin position="502"/>
        <end position="516"/>
    </location>
</feature>
<dbReference type="InterPro" id="IPR014721">
    <property type="entry name" value="Ribsml_uS5_D2-typ_fold_subgr"/>
</dbReference>
<feature type="compositionally biased region" description="Acidic residues" evidence="4">
    <location>
        <begin position="639"/>
        <end position="653"/>
    </location>
</feature>
<evidence type="ECO:0000256" key="1">
    <source>
        <dbReference type="ARBA" id="ARBA00006082"/>
    </source>
</evidence>
<dbReference type="Pfam" id="PF01119">
    <property type="entry name" value="DNA_mis_repair"/>
    <property type="match status" value="1"/>
</dbReference>
<keyword evidence="8" id="KW-1185">Reference proteome</keyword>
<feature type="domain" description="DNA mismatch repair protein S5" evidence="6">
    <location>
        <begin position="232"/>
        <end position="369"/>
    </location>
</feature>
<feature type="region of interest" description="Disordered" evidence="4">
    <location>
        <begin position="379"/>
        <end position="587"/>
    </location>
</feature>
<dbReference type="Gene3D" id="3.30.1540.20">
    <property type="entry name" value="MutL, C-terminal domain, dimerisation subdomain"/>
    <property type="match status" value="1"/>
</dbReference>
<dbReference type="SUPFAM" id="SSF55874">
    <property type="entry name" value="ATPase domain of HSP90 chaperone/DNA topoisomerase II/histidine kinase"/>
    <property type="match status" value="1"/>
</dbReference>
<dbReference type="STRING" id="930990.A0A067MRZ9"/>
<dbReference type="PROSITE" id="PS00058">
    <property type="entry name" value="DNA_MISMATCH_REPAIR_1"/>
    <property type="match status" value="1"/>
</dbReference>
<dbReference type="Gene3D" id="3.30.230.10">
    <property type="match status" value="1"/>
</dbReference>
<dbReference type="SMART" id="SM00853">
    <property type="entry name" value="MutL_C"/>
    <property type="match status" value="1"/>
</dbReference>
<proteinExistence type="inferred from homology"/>
<sequence length="1085" mass="117790">MAPSITLEAGSIMPLDHSSVHRITSGQVVIDLQTAVKELVENSLDAGATNIEVRFKDYGVGSVEVIDNGSGIAAKDYDAIALKHHTSKLAAFEDLTTVRTFGFRGEALSSLCALCDTVTVTTATAEDAPMGTVLEMEKSGRVKSRNGKVARQRGTTIVLTGLFKPLPVRRKEFERNSKREFGKALALLHAYALVPCAQEARGVRLTVTNHPNGGRRTVQLQTDGSASYKASTSALWGPKATEHLVPLDLILEVEAEKSVLKRQSSTGNTTQVLVKGLVSKFSLNCGRTGNDRQFFYVNGRPCNLPKVQKAFNEIYKSFNVAQAPFIIADFQIPTEACDVNVSPDKRTIFLHRESYLIQALKSALEDTFQSSRSTFSVQNLAKESGSSRDSSQSATPDYDPAEQLNQETQDICLPGPNEGAAEGKATERDPGVITADNGDGPEGSSEHPASYPNSEQVVDELADLRTASTPDSPSPATAMDIDMDDSTSRDVESDKEATVVPPATPPPPQSPEPPKSPRGQPGQLFADETPPSSPPPSTTSQAPTAKPVHMVLDTAGASWNRRRGADIDTDAGNTKKKPRLSASGVGGARQLLRHQLAGFARPGSQVAPIAIESDEEQQQDEIIDLDLDTTADLSSRNNDEDETMDDGEEDEVNGTESSLRADCAPRSQPLDQDTDRAADLAKEGSDIGVSSLPRVRYMPGHPLYQETPPPSLRTRVEDDTEEPLRDQDAPDTTEEALAPVEIHRTTGGSDVVLPVDLPRISARWHKTPPDPASPTRGANIKVKVTLRPDAGISNTQDAESAERELSRVIHKDDFQSMVVVGQFNLGFIVARWRKRLDADGAGEEGGEGEADTEVDDLFLIDQHAADEKYNFETLQQTTKIQSQKLFRPRPLELTAADELVAIENAQILRNNGFEISVDEDAPTGQQERVRLVAQPVSKDTVFDMKDLEELLHLMQDQPTGKMVRCSKARSMFAMRACRKSVMIGKALTHAQMTSIIRHMGTMDQPWNCPHGRPTMRHLASLADAKFNPKLRLRLRPNAASPSGTENVDTPSSSATSSADTTTNSNISNTSNTDTIDWGSFASLWI</sequence>
<feature type="domain" description="MutL C-terminal dimerisation" evidence="5">
    <location>
        <begin position="819"/>
        <end position="987"/>
    </location>
</feature>
<dbReference type="GO" id="GO:0032389">
    <property type="term" value="C:MutLalpha complex"/>
    <property type="evidence" value="ECO:0007669"/>
    <property type="project" value="TreeGrafter"/>
</dbReference>
<evidence type="ECO:0000313" key="8">
    <source>
        <dbReference type="Proteomes" id="UP000027195"/>
    </source>
</evidence>
<dbReference type="OrthoDB" id="10263226at2759"/>
<dbReference type="GO" id="GO:0016887">
    <property type="term" value="F:ATP hydrolysis activity"/>
    <property type="evidence" value="ECO:0007669"/>
    <property type="project" value="InterPro"/>
</dbReference>